<dbReference type="AlphaFoldDB" id="A0A2P8Q290"/>
<sequence>MADIEDLRSGVRASLPELADFTDQDLAAKIVDAWALSLSETEFESIEDMPGSPNPDSPSLRDGTQATHVRGVGLLTVALGEELQRVLGPLGLDRDILYAAGVLHDLGKPFENSPANQARWKKDPGKAGFPSIRHSVYGVHIALTVGLPEELAHVCGTHSGEGQLVYRSTLNSIVHHADHAFWAAAEKGGLLDMDPADRWTKKG</sequence>
<dbReference type="RefSeq" id="WP_107019454.1">
    <property type="nucleotide sequence ID" value="NZ_KZ679048.1"/>
</dbReference>
<evidence type="ECO:0000256" key="1">
    <source>
        <dbReference type="SAM" id="MobiDB-lite"/>
    </source>
</evidence>
<feature type="domain" description="HD" evidence="2">
    <location>
        <begin position="67"/>
        <end position="178"/>
    </location>
</feature>
<dbReference type="InterPro" id="IPR006675">
    <property type="entry name" value="HDIG_dom"/>
</dbReference>
<dbReference type="EMBL" id="PYBJ01000019">
    <property type="protein sequence ID" value="PSM40374.1"/>
    <property type="molecule type" value="Genomic_DNA"/>
</dbReference>
<dbReference type="CDD" id="cd00077">
    <property type="entry name" value="HDc"/>
    <property type="match status" value="1"/>
</dbReference>
<comment type="caution">
    <text evidence="3">The sequence shown here is derived from an EMBL/GenBank/DDBJ whole genome shotgun (WGS) entry which is preliminary data.</text>
</comment>
<proteinExistence type="predicted"/>
<accession>A0A2P8Q290</accession>
<dbReference type="Gene3D" id="1.10.3210.10">
    <property type="entry name" value="Hypothetical protein af1432"/>
    <property type="match status" value="1"/>
</dbReference>
<dbReference type="Pfam" id="PF01966">
    <property type="entry name" value="HD"/>
    <property type="match status" value="1"/>
</dbReference>
<dbReference type="NCBIfam" id="TIGR00277">
    <property type="entry name" value="HDIG"/>
    <property type="match status" value="1"/>
</dbReference>
<evidence type="ECO:0000313" key="4">
    <source>
        <dbReference type="Proteomes" id="UP000240429"/>
    </source>
</evidence>
<evidence type="ECO:0000313" key="3">
    <source>
        <dbReference type="EMBL" id="PSM40374.1"/>
    </source>
</evidence>
<evidence type="ECO:0000259" key="2">
    <source>
        <dbReference type="Pfam" id="PF01966"/>
    </source>
</evidence>
<name>A0A2P8Q290_9ACTN</name>
<keyword evidence="4" id="KW-1185">Reference proteome</keyword>
<dbReference type="Proteomes" id="UP000240429">
    <property type="component" value="Unassembled WGS sequence"/>
</dbReference>
<feature type="region of interest" description="Disordered" evidence="1">
    <location>
        <begin position="44"/>
        <end position="64"/>
    </location>
</feature>
<protein>
    <submittedName>
        <fullName evidence="3">HD domain-containing protein</fullName>
    </submittedName>
</protein>
<dbReference type="InterPro" id="IPR006674">
    <property type="entry name" value="HD_domain"/>
</dbReference>
<dbReference type="OrthoDB" id="9778453at2"/>
<gene>
    <name evidence="3" type="ORF">C6Y14_27170</name>
</gene>
<dbReference type="InterPro" id="IPR003607">
    <property type="entry name" value="HD/PDEase_dom"/>
</dbReference>
<dbReference type="SUPFAM" id="SSF109604">
    <property type="entry name" value="HD-domain/PDEase-like"/>
    <property type="match status" value="1"/>
</dbReference>
<organism evidence="3 4">
    <name type="scientific">Streptomyces dioscori</name>
    <dbReference type="NCBI Taxonomy" id="2109333"/>
    <lineage>
        <taxon>Bacteria</taxon>
        <taxon>Bacillati</taxon>
        <taxon>Actinomycetota</taxon>
        <taxon>Actinomycetes</taxon>
        <taxon>Kitasatosporales</taxon>
        <taxon>Streptomycetaceae</taxon>
        <taxon>Streptomyces</taxon>
        <taxon>Streptomyces aurantiacus group</taxon>
    </lineage>
</organism>
<reference evidence="3 4" key="1">
    <citation type="submission" date="2018-03" db="EMBL/GenBank/DDBJ databases">
        <title>Streptomyces dioscori sp. nov., a novel endophytic actinobacterium isolated from bulbil of Dioscorea bulbifera L.</title>
        <authorList>
            <person name="Zhikuan W."/>
        </authorList>
    </citation>
    <scope>NUCLEOTIDE SEQUENCE [LARGE SCALE GENOMIC DNA]</scope>
    <source>
        <strain evidence="3 4">A217</strain>
    </source>
</reference>